<dbReference type="Proteomes" id="UP000296049">
    <property type="component" value="Unassembled WGS sequence"/>
</dbReference>
<evidence type="ECO:0000313" key="3">
    <source>
        <dbReference type="Proteomes" id="UP000296049"/>
    </source>
</evidence>
<name>R0LCU5_ANAPL</name>
<reference evidence="3" key="1">
    <citation type="journal article" date="2013" name="Nat. Genet.">
        <title>The duck genome and transcriptome provide insight into an avian influenza virus reservoir species.</title>
        <authorList>
            <person name="Huang Y."/>
            <person name="Li Y."/>
            <person name="Burt D.W."/>
            <person name="Chen H."/>
            <person name="Zhang Y."/>
            <person name="Qian W."/>
            <person name="Kim H."/>
            <person name="Gan S."/>
            <person name="Zhao Y."/>
            <person name="Li J."/>
            <person name="Yi K."/>
            <person name="Feng H."/>
            <person name="Zhu P."/>
            <person name="Li B."/>
            <person name="Liu Q."/>
            <person name="Fairley S."/>
            <person name="Magor K.E."/>
            <person name="Du Z."/>
            <person name="Hu X."/>
            <person name="Goodman L."/>
            <person name="Tafer H."/>
            <person name="Vignal A."/>
            <person name="Lee T."/>
            <person name="Kim K.W."/>
            <person name="Sheng Z."/>
            <person name="An Y."/>
            <person name="Searle S."/>
            <person name="Herrero J."/>
            <person name="Groenen M.A."/>
            <person name="Crooijmans R.P."/>
            <person name="Faraut T."/>
            <person name="Cai Q."/>
            <person name="Webster R.G."/>
            <person name="Aldridge J.R."/>
            <person name="Warren W.C."/>
            <person name="Bartschat S."/>
            <person name="Kehr S."/>
            <person name="Marz M."/>
            <person name="Stadler P.F."/>
            <person name="Smith J."/>
            <person name="Kraus R.H."/>
            <person name="Zhao Y."/>
            <person name="Ren L."/>
            <person name="Fei J."/>
            <person name="Morisson M."/>
            <person name="Kaiser P."/>
            <person name="Griffin D.K."/>
            <person name="Rao M."/>
            <person name="Pitel F."/>
            <person name="Wang J."/>
            <person name="Li N."/>
        </authorList>
    </citation>
    <scope>NUCLEOTIDE SEQUENCE [LARGE SCALE GENOMIC DNA]</scope>
</reference>
<sequence length="498" mass="53205">MGSPPPAAGILSLGSERSGQRGVGCLPAKAGTKTPKMRWTVPERSSCSSSSPGRSDLRLLSVSFGHPTALAEHFGDTATHPWERSSPGCCCGAELRGFHASELAGARSPHPRHIKSPRAARAKLPLLHYSAVSIRHPQRRQALLPQEHGPEVKEDGEAGPCSSPVPPGNAGSRAGQCWGFPHTIELFFIVQGKKELAVVALPWWLREDLPLVYGEHHQRGKSSSQPGGHQADLQAQRGQCHVPVAGNNQSPRGQEVRSQLAWMRLADPAVPGERAEPGNFPVKGGQNCEEKEQGVPNNPFPGCTSPCLLPGELLVPWCHNSSSQTPQPPDAQPSFPSHSLGDGHLRQVPLSIPSNKTTRTSAGFSSVLTQPIKEHSRIPAGQAMLCTHGSTAQPTNMQHTTTNTPTQPVSPQGGHFPCPLESLEQRGSRRMGVVFSISQSFCPGFPMPPGPRLDGLSVAEGNKTGNPRAWIPRWQCHLACPVLAVKVLGTFLAPIPCT</sequence>
<keyword evidence="3" id="KW-1185">Reference proteome</keyword>
<accession>R0LCU5</accession>
<feature type="region of interest" description="Disordered" evidence="1">
    <location>
        <begin position="216"/>
        <end position="237"/>
    </location>
</feature>
<dbReference type="EMBL" id="KB743551">
    <property type="protein sequence ID" value="EOA98112.1"/>
    <property type="molecule type" value="Genomic_DNA"/>
</dbReference>
<feature type="region of interest" description="Disordered" evidence="1">
    <location>
        <begin position="1"/>
        <end position="53"/>
    </location>
</feature>
<feature type="region of interest" description="Disordered" evidence="1">
    <location>
        <begin position="149"/>
        <end position="172"/>
    </location>
</feature>
<feature type="region of interest" description="Disordered" evidence="1">
    <location>
        <begin position="319"/>
        <end position="342"/>
    </location>
</feature>
<evidence type="ECO:0000256" key="1">
    <source>
        <dbReference type="SAM" id="MobiDB-lite"/>
    </source>
</evidence>
<protein>
    <submittedName>
        <fullName evidence="2">Uncharacterized protein</fullName>
    </submittedName>
</protein>
<proteinExistence type="predicted"/>
<feature type="compositionally biased region" description="Low complexity" evidence="1">
    <location>
        <begin position="44"/>
        <end position="53"/>
    </location>
</feature>
<organism evidence="2 3">
    <name type="scientific">Anas platyrhynchos</name>
    <name type="common">Mallard</name>
    <name type="synonym">Anas boschas</name>
    <dbReference type="NCBI Taxonomy" id="8839"/>
    <lineage>
        <taxon>Eukaryota</taxon>
        <taxon>Metazoa</taxon>
        <taxon>Chordata</taxon>
        <taxon>Craniata</taxon>
        <taxon>Vertebrata</taxon>
        <taxon>Euteleostomi</taxon>
        <taxon>Archelosauria</taxon>
        <taxon>Archosauria</taxon>
        <taxon>Dinosauria</taxon>
        <taxon>Saurischia</taxon>
        <taxon>Theropoda</taxon>
        <taxon>Coelurosauria</taxon>
        <taxon>Aves</taxon>
        <taxon>Neognathae</taxon>
        <taxon>Galloanserae</taxon>
        <taxon>Anseriformes</taxon>
        <taxon>Anatidae</taxon>
        <taxon>Anatinae</taxon>
        <taxon>Anas</taxon>
    </lineage>
</organism>
<gene>
    <name evidence="2" type="ORF">Anapl_14017</name>
</gene>
<dbReference type="AlphaFoldDB" id="R0LCU5"/>
<evidence type="ECO:0000313" key="2">
    <source>
        <dbReference type="EMBL" id="EOA98112.1"/>
    </source>
</evidence>